<evidence type="ECO:0000313" key="1">
    <source>
        <dbReference type="EMBL" id="EWS78254.1"/>
    </source>
</evidence>
<evidence type="ECO:0000313" key="2">
    <source>
        <dbReference type="Proteomes" id="UP000020406"/>
    </source>
</evidence>
<dbReference type="EMBL" id="JDSQ01000009">
    <property type="protein sequence ID" value="EWS78254.1"/>
    <property type="molecule type" value="Genomic_DNA"/>
</dbReference>
<dbReference type="GeneID" id="93922876"/>
<proteinExistence type="predicted"/>
<name>Z9JJ90_9GAMM</name>
<reference evidence="1 2" key="1">
    <citation type="journal article" date="2014" name="Genome Announc.">
        <title>Draft Genome Sequence of Xylella fastidiosa Pear Leaf Scorch Strain in Taiwan.</title>
        <authorList>
            <person name="Su C.C."/>
            <person name="Deng W.L."/>
            <person name="Jan F.J."/>
            <person name="Chang C.J."/>
            <person name="Huang H."/>
            <person name="Chen J."/>
        </authorList>
    </citation>
    <scope>NUCLEOTIDE SEQUENCE [LARGE SCALE GENOMIC DNA]</scope>
    <source>
        <strain evidence="1 2">PLS229</strain>
    </source>
</reference>
<organism evidence="1 2">
    <name type="scientific">Xylella taiwanensis</name>
    <dbReference type="NCBI Taxonomy" id="1444770"/>
    <lineage>
        <taxon>Bacteria</taxon>
        <taxon>Pseudomonadati</taxon>
        <taxon>Pseudomonadota</taxon>
        <taxon>Gammaproteobacteria</taxon>
        <taxon>Lysobacterales</taxon>
        <taxon>Lysobacteraceae</taxon>
        <taxon>Xylella</taxon>
    </lineage>
</organism>
<dbReference type="Proteomes" id="UP000020406">
    <property type="component" value="Unassembled WGS sequence"/>
</dbReference>
<dbReference type="AlphaFoldDB" id="Z9JJ90"/>
<comment type="caution">
    <text evidence="1">The sequence shown here is derived from an EMBL/GenBank/DDBJ whole genome shotgun (WGS) entry which is preliminary data.</text>
</comment>
<dbReference type="RefSeq" id="WP_267903152.1">
    <property type="nucleotide sequence ID" value="NZ_CP053627.1"/>
</dbReference>
<protein>
    <submittedName>
        <fullName evidence="1">Uncharacterized protein</fullName>
    </submittedName>
</protein>
<accession>Z9JJ90</accession>
<gene>
    <name evidence="1" type="ORF">AF72_07045</name>
</gene>
<dbReference type="PATRIC" id="fig|1444770.3.peg.1671"/>
<sequence>MMDFWNTKADALKVAMTVDMSERLDGMEATGFFGGGGCRRG</sequence>